<organism evidence="8 9">
    <name type="scientific">Marinicella litoralis</name>
    <dbReference type="NCBI Taxonomy" id="644220"/>
    <lineage>
        <taxon>Bacteria</taxon>
        <taxon>Pseudomonadati</taxon>
        <taxon>Pseudomonadota</taxon>
        <taxon>Gammaproteobacteria</taxon>
        <taxon>Lysobacterales</taxon>
        <taxon>Marinicellaceae</taxon>
        <taxon>Marinicella</taxon>
    </lineage>
</organism>
<comment type="subcellular location">
    <subcellularLocation>
        <location evidence="1">Cell membrane</location>
        <topology evidence="1">Multi-pass membrane protein</topology>
    </subcellularLocation>
</comment>
<evidence type="ECO:0000256" key="6">
    <source>
        <dbReference type="SAM" id="Phobius"/>
    </source>
</evidence>
<dbReference type="InterPro" id="IPR018461">
    <property type="entry name" value="Na/H_Antiport_NhaC-like_C"/>
</dbReference>
<feature type="transmembrane region" description="Helical" evidence="6">
    <location>
        <begin position="26"/>
        <end position="47"/>
    </location>
</feature>
<dbReference type="OrthoDB" id="9762978at2"/>
<feature type="transmembrane region" description="Helical" evidence="6">
    <location>
        <begin position="109"/>
        <end position="134"/>
    </location>
</feature>
<evidence type="ECO:0000256" key="2">
    <source>
        <dbReference type="ARBA" id="ARBA00022475"/>
    </source>
</evidence>
<evidence type="ECO:0000313" key="9">
    <source>
        <dbReference type="Proteomes" id="UP000295724"/>
    </source>
</evidence>
<feature type="transmembrane region" description="Helical" evidence="6">
    <location>
        <begin position="283"/>
        <end position="301"/>
    </location>
</feature>
<protein>
    <submittedName>
        <fullName evidence="8">Transporter (NhaC family)</fullName>
    </submittedName>
</protein>
<feature type="transmembrane region" description="Helical" evidence="6">
    <location>
        <begin position="68"/>
        <end position="89"/>
    </location>
</feature>
<dbReference type="RefSeq" id="WP_099018789.1">
    <property type="nucleotide sequence ID" value="NZ_NIHB01000002.1"/>
</dbReference>
<feature type="domain" description="Na+/H+ antiporter NhaC-like C-terminal" evidence="7">
    <location>
        <begin position="178"/>
        <end position="462"/>
    </location>
</feature>
<evidence type="ECO:0000256" key="4">
    <source>
        <dbReference type="ARBA" id="ARBA00022989"/>
    </source>
</evidence>
<gene>
    <name evidence="8" type="ORF">C8D91_2478</name>
</gene>
<feature type="transmembrane region" description="Helical" evidence="6">
    <location>
        <begin position="184"/>
        <end position="205"/>
    </location>
</feature>
<feature type="transmembrane region" description="Helical" evidence="6">
    <location>
        <begin position="251"/>
        <end position="271"/>
    </location>
</feature>
<keyword evidence="9" id="KW-1185">Reference proteome</keyword>
<accession>A0A4R6XHS0</accession>
<keyword evidence="2" id="KW-1003">Cell membrane</keyword>
<evidence type="ECO:0000256" key="5">
    <source>
        <dbReference type="ARBA" id="ARBA00023136"/>
    </source>
</evidence>
<reference evidence="8 9" key="1">
    <citation type="submission" date="2019-03" db="EMBL/GenBank/DDBJ databases">
        <title>Genomic Encyclopedia of Type Strains, Phase IV (KMG-IV): sequencing the most valuable type-strain genomes for metagenomic binning, comparative biology and taxonomic classification.</title>
        <authorList>
            <person name="Goeker M."/>
        </authorList>
    </citation>
    <scope>NUCLEOTIDE SEQUENCE [LARGE SCALE GENOMIC DNA]</scope>
    <source>
        <strain evidence="8 9">DSM 25488</strain>
    </source>
</reference>
<dbReference type="PANTHER" id="PTHR43478:SF1">
    <property type="entry name" value="NA+_H+ ANTIPORTER NHAC-LIKE C-TERMINAL DOMAIN-CONTAINING PROTEIN"/>
    <property type="match status" value="1"/>
</dbReference>
<dbReference type="GO" id="GO:0005886">
    <property type="term" value="C:plasma membrane"/>
    <property type="evidence" value="ECO:0007669"/>
    <property type="project" value="UniProtKB-SubCell"/>
</dbReference>
<feature type="transmembrane region" description="Helical" evidence="6">
    <location>
        <begin position="354"/>
        <end position="373"/>
    </location>
</feature>
<keyword evidence="3 6" id="KW-0812">Transmembrane</keyword>
<name>A0A4R6XHS0_9GAMM</name>
<keyword evidence="5 6" id="KW-0472">Membrane</keyword>
<evidence type="ECO:0000259" key="7">
    <source>
        <dbReference type="Pfam" id="PF03553"/>
    </source>
</evidence>
<feature type="transmembrane region" description="Helical" evidence="6">
    <location>
        <begin position="146"/>
        <end position="172"/>
    </location>
</feature>
<comment type="caution">
    <text evidence="8">The sequence shown here is derived from an EMBL/GenBank/DDBJ whole genome shotgun (WGS) entry which is preliminary data.</text>
</comment>
<evidence type="ECO:0000256" key="1">
    <source>
        <dbReference type="ARBA" id="ARBA00004651"/>
    </source>
</evidence>
<dbReference type="PANTHER" id="PTHR43478">
    <property type="entry name" value="NA+/H+ ANTIPORTER-RELATED"/>
    <property type="match status" value="1"/>
</dbReference>
<keyword evidence="4 6" id="KW-1133">Transmembrane helix</keyword>
<sequence length="464" mass="49811">MSWLSILPPLVAIAFAIWKREVTLALLLGIFTAALILSGGNPVLAFVDVVDRIVQVFASNYNTRVLMFSLLIGALIQLIRISGGVAALVNWLTWRKLTNSQRKAGLLPALLGSSIFIDTNMSVLTAGISSQAIFDHQKMSRQRLAYIIDSTCAPISVLVLLNGWGAAILGYVQETGVTDPVGVMLSSIAYNFYAIITLIIVYYTVLSTRIFGPMKQLEHQIQQKQISDNLENSKQIGMESEDLTQPTKKRYMLLPLIFMVLSILVFMFITGDGDLRQGSGSESVLWSVVLSVMLTFALLRFDAKKPSKYLMEQCFKGMGELLPLVTLVLLAFALSSAMGDIGTAKFVTSVVSDSVPVILVPALIFVIAGFVSFTTGTSWGTFGILIPIAIPLALGLGISPGLVLGAVLGGSVFGDHASPISDTTVIASLAAGCDLLDHVKTQLPYALTAGGLSVFLYLILGLLQ</sequence>
<evidence type="ECO:0000313" key="8">
    <source>
        <dbReference type="EMBL" id="TDR17420.1"/>
    </source>
</evidence>
<dbReference type="AlphaFoldDB" id="A0A4R6XHS0"/>
<evidence type="ECO:0000256" key="3">
    <source>
        <dbReference type="ARBA" id="ARBA00022692"/>
    </source>
</evidence>
<dbReference type="Proteomes" id="UP000295724">
    <property type="component" value="Unassembled WGS sequence"/>
</dbReference>
<dbReference type="Pfam" id="PF03553">
    <property type="entry name" value="Na_H_antiporter"/>
    <property type="match status" value="1"/>
</dbReference>
<feature type="transmembrane region" description="Helical" evidence="6">
    <location>
        <begin position="385"/>
        <end position="408"/>
    </location>
</feature>
<feature type="transmembrane region" description="Helical" evidence="6">
    <location>
        <begin position="445"/>
        <end position="463"/>
    </location>
</feature>
<dbReference type="EMBL" id="SNZB01000006">
    <property type="protein sequence ID" value="TDR17420.1"/>
    <property type="molecule type" value="Genomic_DNA"/>
</dbReference>
<feature type="transmembrane region" description="Helical" evidence="6">
    <location>
        <begin position="321"/>
        <end position="342"/>
    </location>
</feature>
<proteinExistence type="predicted"/>